<dbReference type="AlphaFoldDB" id="A0A133PYX8"/>
<evidence type="ECO:0000313" key="1">
    <source>
        <dbReference type="EMBL" id="KXA35533.1"/>
    </source>
</evidence>
<gene>
    <name evidence="1" type="ORF">HMPREF3226_02011</name>
</gene>
<organism evidence="1 2">
    <name type="scientific">Prevotella corporis</name>
    <dbReference type="NCBI Taxonomy" id="28128"/>
    <lineage>
        <taxon>Bacteria</taxon>
        <taxon>Pseudomonadati</taxon>
        <taxon>Bacteroidota</taxon>
        <taxon>Bacteroidia</taxon>
        <taxon>Bacteroidales</taxon>
        <taxon>Prevotellaceae</taxon>
        <taxon>Prevotella</taxon>
    </lineage>
</organism>
<dbReference type="STRING" id="28128.HMPREF3226_02011"/>
<dbReference type="Proteomes" id="UP000070533">
    <property type="component" value="Unassembled WGS sequence"/>
</dbReference>
<evidence type="ECO:0000313" key="2">
    <source>
        <dbReference type="Proteomes" id="UP000070533"/>
    </source>
</evidence>
<sequence length="60" mass="6775">MTGNPAAKFIYSEFFRITMVIDIQVSLLITRRSGNQLYQISPPKTFVLDSVSCRFSSLGE</sequence>
<dbReference type="PATRIC" id="fig|28128.5.peg.2071"/>
<accession>A0A133PYX8</accession>
<dbReference type="EMBL" id="LRQG01000181">
    <property type="protein sequence ID" value="KXA35533.1"/>
    <property type="molecule type" value="Genomic_DNA"/>
</dbReference>
<protein>
    <submittedName>
        <fullName evidence="1">Uncharacterized protein</fullName>
    </submittedName>
</protein>
<comment type="caution">
    <text evidence="1">The sequence shown here is derived from an EMBL/GenBank/DDBJ whole genome shotgun (WGS) entry which is preliminary data.</text>
</comment>
<keyword evidence="2" id="KW-1185">Reference proteome</keyword>
<name>A0A133PYX8_9BACT</name>
<proteinExistence type="predicted"/>
<reference evidence="2" key="1">
    <citation type="submission" date="2016-01" db="EMBL/GenBank/DDBJ databases">
        <authorList>
            <person name="Mitreva M."/>
            <person name="Pepin K.H."/>
            <person name="Mihindukulasuriya K.A."/>
            <person name="Fulton R."/>
            <person name="Fronick C."/>
            <person name="O'Laughlin M."/>
            <person name="Miner T."/>
            <person name="Herter B."/>
            <person name="Rosa B.A."/>
            <person name="Cordes M."/>
            <person name="Tomlinson C."/>
            <person name="Wollam A."/>
            <person name="Palsikar V.B."/>
            <person name="Mardis E.R."/>
            <person name="Wilson R.K."/>
        </authorList>
    </citation>
    <scope>NUCLEOTIDE SEQUENCE [LARGE SCALE GENOMIC DNA]</scope>
    <source>
        <strain evidence="2">MJR7716</strain>
    </source>
</reference>